<dbReference type="SUPFAM" id="SSF46689">
    <property type="entry name" value="Homeodomain-like"/>
    <property type="match status" value="2"/>
</dbReference>
<name>A0A0F6W9S1_9BACT</name>
<dbReference type="STRING" id="927083.DB32_008151"/>
<organism evidence="5 6">
    <name type="scientific">Sandaracinus amylolyticus</name>
    <dbReference type="NCBI Taxonomy" id="927083"/>
    <lineage>
        <taxon>Bacteria</taxon>
        <taxon>Pseudomonadati</taxon>
        <taxon>Myxococcota</taxon>
        <taxon>Polyangia</taxon>
        <taxon>Polyangiales</taxon>
        <taxon>Sandaracinaceae</taxon>
        <taxon>Sandaracinus</taxon>
    </lineage>
</organism>
<dbReference type="InterPro" id="IPR032783">
    <property type="entry name" value="AraC_lig"/>
</dbReference>
<proteinExistence type="predicted"/>
<dbReference type="KEGG" id="samy:DB32_008151"/>
<keyword evidence="1" id="KW-0805">Transcription regulation</keyword>
<dbReference type="AlphaFoldDB" id="A0A0F6W9S1"/>
<evidence type="ECO:0000259" key="4">
    <source>
        <dbReference type="PROSITE" id="PS01124"/>
    </source>
</evidence>
<feature type="domain" description="HTH araC/xylS-type" evidence="4">
    <location>
        <begin position="221"/>
        <end position="320"/>
    </location>
</feature>
<dbReference type="EMBL" id="CP011125">
    <property type="protein sequence ID" value="AKF11002.1"/>
    <property type="molecule type" value="Genomic_DNA"/>
</dbReference>
<dbReference type="InterPro" id="IPR050204">
    <property type="entry name" value="AraC_XylS_family_regulators"/>
</dbReference>
<evidence type="ECO:0000313" key="6">
    <source>
        <dbReference type="Proteomes" id="UP000034883"/>
    </source>
</evidence>
<dbReference type="Pfam" id="PF12852">
    <property type="entry name" value="Cupin_6"/>
    <property type="match status" value="1"/>
</dbReference>
<gene>
    <name evidence="5" type="ORF">DB32_008151</name>
</gene>
<dbReference type="InterPro" id="IPR009057">
    <property type="entry name" value="Homeodomain-like_sf"/>
</dbReference>
<dbReference type="Gene3D" id="1.10.10.60">
    <property type="entry name" value="Homeodomain-like"/>
    <property type="match status" value="2"/>
</dbReference>
<keyword evidence="6" id="KW-1185">Reference proteome</keyword>
<evidence type="ECO:0000256" key="2">
    <source>
        <dbReference type="ARBA" id="ARBA00023125"/>
    </source>
</evidence>
<evidence type="ECO:0000256" key="3">
    <source>
        <dbReference type="ARBA" id="ARBA00023163"/>
    </source>
</evidence>
<sequence length="323" mass="35051">MVVIVRCAPMASRRATDETESVLDDVLSRVRLRASISASLRLAGAWSFDLGRDARAHFYVVTEGSARIVASGRKPTRLDAHDVALVAAGTDHALRDGWSGASTAAREVRWPAKGVVELDGGGPVARLLTGCLHVDERHAAPLWSALPDVLVVRARRARAIPALDAVLRLLDGDAVTRGPGGHALAARLADVLVIEMVREHLRTSTRELHGWLSASRDPRLARSIAAMHRAPGEAWSVDRLARIAGMSRTTFATQFSAQVGRAPLEYLRALRLQHAAMLLRDDEHASIAEVAAQVGYGSEPAFRRAFKRWASTAPARFRRLASE</sequence>
<dbReference type="PROSITE" id="PS01124">
    <property type="entry name" value="HTH_ARAC_FAMILY_2"/>
    <property type="match status" value="1"/>
</dbReference>
<dbReference type="PANTHER" id="PTHR46796">
    <property type="entry name" value="HTH-TYPE TRANSCRIPTIONAL ACTIVATOR RHAS-RELATED"/>
    <property type="match status" value="1"/>
</dbReference>
<dbReference type="InterPro" id="IPR018062">
    <property type="entry name" value="HTH_AraC-typ_CS"/>
</dbReference>
<reference evidence="5 6" key="1">
    <citation type="submission" date="2015-03" db="EMBL/GenBank/DDBJ databases">
        <title>Genome assembly of Sandaracinus amylolyticus DSM 53668.</title>
        <authorList>
            <person name="Sharma G."/>
            <person name="Subramanian S."/>
        </authorList>
    </citation>
    <scope>NUCLEOTIDE SEQUENCE [LARGE SCALE GENOMIC DNA]</scope>
    <source>
        <strain evidence="5 6">DSM 53668</strain>
    </source>
</reference>
<dbReference type="PANTHER" id="PTHR46796:SF13">
    <property type="entry name" value="HTH-TYPE TRANSCRIPTIONAL ACTIVATOR RHAS"/>
    <property type="match status" value="1"/>
</dbReference>
<keyword evidence="2" id="KW-0238">DNA-binding</keyword>
<protein>
    <submittedName>
        <fullName evidence="5">Transcriptional regulator, AraC family protein</fullName>
    </submittedName>
</protein>
<dbReference type="GO" id="GO:0003700">
    <property type="term" value="F:DNA-binding transcription factor activity"/>
    <property type="evidence" value="ECO:0007669"/>
    <property type="project" value="InterPro"/>
</dbReference>
<accession>A0A0F6W9S1</accession>
<evidence type="ECO:0000313" key="5">
    <source>
        <dbReference type="EMBL" id="AKF11002.1"/>
    </source>
</evidence>
<dbReference type="GO" id="GO:0043565">
    <property type="term" value="F:sequence-specific DNA binding"/>
    <property type="evidence" value="ECO:0007669"/>
    <property type="project" value="InterPro"/>
</dbReference>
<evidence type="ECO:0000256" key="1">
    <source>
        <dbReference type="ARBA" id="ARBA00023015"/>
    </source>
</evidence>
<dbReference type="SMART" id="SM00342">
    <property type="entry name" value="HTH_ARAC"/>
    <property type="match status" value="1"/>
</dbReference>
<keyword evidence="3" id="KW-0804">Transcription</keyword>
<dbReference type="InterPro" id="IPR018060">
    <property type="entry name" value="HTH_AraC"/>
</dbReference>
<dbReference type="Pfam" id="PF12833">
    <property type="entry name" value="HTH_18"/>
    <property type="match status" value="1"/>
</dbReference>
<dbReference type="PROSITE" id="PS00041">
    <property type="entry name" value="HTH_ARAC_FAMILY_1"/>
    <property type="match status" value="1"/>
</dbReference>
<dbReference type="Proteomes" id="UP000034883">
    <property type="component" value="Chromosome"/>
</dbReference>